<reference evidence="9 10" key="1">
    <citation type="submission" date="2016-11" db="EMBL/GenBank/DDBJ databases">
        <authorList>
            <person name="Manzoor S."/>
        </authorList>
    </citation>
    <scope>NUCLEOTIDE SEQUENCE [LARGE SCALE GENOMIC DNA]</scope>
    <source>
        <strain evidence="9">Clostridium ultunense strain Esp</strain>
    </source>
</reference>
<proteinExistence type="inferred from homology"/>
<dbReference type="Pfam" id="PF00528">
    <property type="entry name" value="BPD_transp_1"/>
    <property type="match status" value="1"/>
</dbReference>
<protein>
    <recommendedName>
        <fullName evidence="8">ABC transmembrane type-1 domain-containing protein</fullName>
    </recommendedName>
</protein>
<keyword evidence="10" id="KW-1185">Reference proteome</keyword>
<gene>
    <name evidence="9" type="ORF">CUESP1_1397</name>
</gene>
<feature type="domain" description="ABC transmembrane type-1" evidence="8">
    <location>
        <begin position="62"/>
        <end position="267"/>
    </location>
</feature>
<organism evidence="9 10">
    <name type="scientific">[Clostridium] ultunense Esp</name>
    <dbReference type="NCBI Taxonomy" id="1288971"/>
    <lineage>
        <taxon>Bacteria</taxon>
        <taxon>Bacillati</taxon>
        <taxon>Bacillota</taxon>
        <taxon>Tissierellia</taxon>
        <taxon>Tissierellales</taxon>
        <taxon>Tepidimicrobiaceae</taxon>
        <taxon>Schnuerera</taxon>
    </lineage>
</organism>
<feature type="transmembrane region" description="Helical" evidence="7">
    <location>
        <begin position="109"/>
        <end position="131"/>
    </location>
</feature>
<evidence type="ECO:0000313" key="10">
    <source>
        <dbReference type="Proteomes" id="UP000245423"/>
    </source>
</evidence>
<dbReference type="PANTHER" id="PTHR30151:SF0">
    <property type="entry name" value="ABC TRANSPORTER PERMEASE PROTEIN MJ0413-RELATED"/>
    <property type="match status" value="1"/>
</dbReference>
<dbReference type="HOGENOM" id="CLU_046113_1_4_9"/>
<feature type="transmembrane region" description="Helical" evidence="7">
    <location>
        <begin position="7"/>
        <end position="25"/>
    </location>
</feature>
<keyword evidence="4 7" id="KW-0812">Transmembrane</keyword>
<feature type="transmembrane region" description="Helical" evidence="7">
    <location>
        <begin position="239"/>
        <end position="261"/>
    </location>
</feature>
<dbReference type="AlphaFoldDB" id="M1Z6D6"/>
<evidence type="ECO:0000256" key="3">
    <source>
        <dbReference type="ARBA" id="ARBA00022475"/>
    </source>
</evidence>
<dbReference type="Gene3D" id="1.10.3720.10">
    <property type="entry name" value="MetI-like"/>
    <property type="match status" value="1"/>
</dbReference>
<dbReference type="GO" id="GO:0055085">
    <property type="term" value="P:transmembrane transport"/>
    <property type="evidence" value="ECO:0007669"/>
    <property type="project" value="InterPro"/>
</dbReference>
<accession>M1Z6D6</accession>
<dbReference type="GO" id="GO:0005886">
    <property type="term" value="C:plasma membrane"/>
    <property type="evidence" value="ECO:0007669"/>
    <property type="project" value="UniProtKB-SubCell"/>
</dbReference>
<keyword evidence="6 7" id="KW-0472">Membrane</keyword>
<evidence type="ECO:0000256" key="2">
    <source>
        <dbReference type="ARBA" id="ARBA00022448"/>
    </source>
</evidence>
<evidence type="ECO:0000256" key="6">
    <source>
        <dbReference type="ARBA" id="ARBA00023136"/>
    </source>
</evidence>
<dbReference type="PROSITE" id="PS50928">
    <property type="entry name" value="ABC_TM1"/>
    <property type="match status" value="1"/>
</dbReference>
<keyword evidence="5 7" id="KW-1133">Transmembrane helix</keyword>
<dbReference type="Proteomes" id="UP000245423">
    <property type="component" value="Chromosome 1"/>
</dbReference>
<evidence type="ECO:0000256" key="4">
    <source>
        <dbReference type="ARBA" id="ARBA00022692"/>
    </source>
</evidence>
<dbReference type="PANTHER" id="PTHR30151">
    <property type="entry name" value="ALKANE SULFONATE ABC TRANSPORTER-RELATED, MEMBRANE SUBUNIT"/>
    <property type="match status" value="1"/>
</dbReference>
<comment type="similarity">
    <text evidence="7">Belongs to the binding-protein-dependent transport system permease family.</text>
</comment>
<dbReference type="EMBL" id="LT669839">
    <property type="protein sequence ID" value="SHD76768.1"/>
    <property type="molecule type" value="Genomic_DNA"/>
</dbReference>
<sequence length="281" mass="30509">MKKNILNAVKTMIGPVVILILWGYGAKHIDNQLILPKLSSVLGHFLTPTENMIGLGSLIVNIIISLIRVMIGYIIALLIGLPIGILMGYKKTADQIINPILSLFRPIPPVAWVPLVLAWFGVGSIATVLGLKQGMWYIYLHNFKISMTFIIFLGAFYPIVTSAIHGITQVPKTLIESARVLGASEADIFFKILLPGAAPTILNGMRTGLGSAWTSLVSAEMLPGSISGLGYLITHAYELAKIDIVMAGMISIGMIGSLLDYSIRFIERNKFVWGSGTETDQ</sequence>
<feature type="transmembrane region" description="Helical" evidence="7">
    <location>
        <begin position="71"/>
        <end position="89"/>
    </location>
</feature>
<dbReference type="RefSeq" id="WP_005582802.1">
    <property type="nucleotide sequence ID" value="NZ_LT669839.1"/>
</dbReference>
<keyword evidence="3" id="KW-1003">Cell membrane</keyword>
<evidence type="ECO:0000313" key="9">
    <source>
        <dbReference type="EMBL" id="SHD76768.1"/>
    </source>
</evidence>
<evidence type="ECO:0000256" key="7">
    <source>
        <dbReference type="RuleBase" id="RU363032"/>
    </source>
</evidence>
<feature type="transmembrane region" description="Helical" evidence="7">
    <location>
        <begin position="45"/>
        <end position="64"/>
    </location>
</feature>
<dbReference type="SUPFAM" id="SSF161098">
    <property type="entry name" value="MetI-like"/>
    <property type="match status" value="1"/>
</dbReference>
<evidence type="ECO:0000256" key="1">
    <source>
        <dbReference type="ARBA" id="ARBA00004651"/>
    </source>
</evidence>
<evidence type="ECO:0000256" key="5">
    <source>
        <dbReference type="ARBA" id="ARBA00022989"/>
    </source>
</evidence>
<keyword evidence="2 7" id="KW-0813">Transport</keyword>
<evidence type="ECO:0000259" key="8">
    <source>
        <dbReference type="PROSITE" id="PS50928"/>
    </source>
</evidence>
<dbReference type="CDD" id="cd06261">
    <property type="entry name" value="TM_PBP2"/>
    <property type="match status" value="1"/>
</dbReference>
<feature type="transmembrane region" description="Helical" evidence="7">
    <location>
        <begin position="143"/>
        <end position="168"/>
    </location>
</feature>
<name>M1Z6D6_9FIRM</name>
<dbReference type="InterPro" id="IPR035906">
    <property type="entry name" value="MetI-like_sf"/>
</dbReference>
<comment type="subcellular location">
    <subcellularLocation>
        <location evidence="1 7">Cell membrane</location>
        <topology evidence="1 7">Multi-pass membrane protein</topology>
    </subcellularLocation>
</comment>
<dbReference type="InterPro" id="IPR000515">
    <property type="entry name" value="MetI-like"/>
</dbReference>